<dbReference type="Gene3D" id="1.25.40.10">
    <property type="entry name" value="Tetratricopeptide repeat domain"/>
    <property type="match status" value="1"/>
</dbReference>
<dbReference type="PROSITE" id="PS50293">
    <property type="entry name" value="TPR_REGION"/>
    <property type="match status" value="2"/>
</dbReference>
<dbReference type="InterPro" id="IPR003959">
    <property type="entry name" value="ATPase_AAA_core"/>
</dbReference>
<accession>A0A6S6S8H5</accession>
<dbReference type="PANTHER" id="PTHR43581">
    <property type="entry name" value="ATP/GTP PHOSPHATASE"/>
    <property type="match status" value="1"/>
</dbReference>
<protein>
    <recommendedName>
        <fullName evidence="2">ATPase AAA-type core domain-containing protein</fullName>
    </recommendedName>
</protein>
<dbReference type="SUPFAM" id="SSF48452">
    <property type="entry name" value="TPR-like"/>
    <property type="match status" value="1"/>
</dbReference>
<dbReference type="SUPFAM" id="SSF52540">
    <property type="entry name" value="P-loop containing nucleoside triphosphate hydrolases"/>
    <property type="match status" value="1"/>
</dbReference>
<evidence type="ECO:0000313" key="3">
    <source>
        <dbReference type="EMBL" id="CAA6800757.1"/>
    </source>
</evidence>
<feature type="domain" description="ATPase AAA-type core" evidence="2">
    <location>
        <begin position="232"/>
        <end position="482"/>
    </location>
</feature>
<name>A0A6S6S8H5_9BACT</name>
<dbReference type="Pfam" id="PF00515">
    <property type="entry name" value="TPR_1"/>
    <property type="match status" value="2"/>
</dbReference>
<reference evidence="3" key="1">
    <citation type="submission" date="2020-01" db="EMBL/GenBank/DDBJ databases">
        <authorList>
            <person name="Meier V. D."/>
            <person name="Meier V D."/>
        </authorList>
    </citation>
    <scope>NUCLEOTIDE SEQUENCE</scope>
    <source>
        <strain evidence="3">HLG_WM_MAG_05</strain>
    </source>
</reference>
<feature type="repeat" description="TPR" evidence="1">
    <location>
        <begin position="147"/>
        <end position="180"/>
    </location>
</feature>
<gene>
    <name evidence="3" type="ORF">HELGO_WM10133</name>
</gene>
<organism evidence="3">
    <name type="scientific">uncultured Sulfurovum sp</name>
    <dbReference type="NCBI Taxonomy" id="269237"/>
    <lineage>
        <taxon>Bacteria</taxon>
        <taxon>Pseudomonadati</taxon>
        <taxon>Campylobacterota</taxon>
        <taxon>Epsilonproteobacteria</taxon>
        <taxon>Campylobacterales</taxon>
        <taxon>Sulfurovaceae</taxon>
        <taxon>Sulfurovum</taxon>
        <taxon>environmental samples</taxon>
    </lineage>
</organism>
<dbReference type="GO" id="GO:0006302">
    <property type="term" value="P:double-strand break repair"/>
    <property type="evidence" value="ECO:0007669"/>
    <property type="project" value="InterPro"/>
</dbReference>
<dbReference type="GO" id="GO:0005524">
    <property type="term" value="F:ATP binding"/>
    <property type="evidence" value="ECO:0007669"/>
    <property type="project" value="InterPro"/>
</dbReference>
<feature type="repeat" description="TPR" evidence="1">
    <location>
        <begin position="79"/>
        <end position="112"/>
    </location>
</feature>
<dbReference type="AlphaFoldDB" id="A0A6S6S8H5"/>
<keyword evidence="1" id="KW-0802">TPR repeat</keyword>
<evidence type="ECO:0000259" key="2">
    <source>
        <dbReference type="Pfam" id="PF13304"/>
    </source>
</evidence>
<dbReference type="Gene3D" id="3.40.50.300">
    <property type="entry name" value="P-loop containing nucleotide triphosphate hydrolases"/>
    <property type="match status" value="1"/>
</dbReference>
<dbReference type="PROSITE" id="PS50005">
    <property type="entry name" value="TPR"/>
    <property type="match status" value="3"/>
</dbReference>
<dbReference type="SMART" id="SM00028">
    <property type="entry name" value="TPR"/>
    <property type="match status" value="3"/>
</dbReference>
<evidence type="ECO:0000256" key="1">
    <source>
        <dbReference type="PROSITE-ProRule" id="PRU00339"/>
    </source>
</evidence>
<dbReference type="Pfam" id="PF13181">
    <property type="entry name" value="TPR_8"/>
    <property type="match status" value="1"/>
</dbReference>
<proteinExistence type="predicted"/>
<feature type="repeat" description="TPR" evidence="1">
    <location>
        <begin position="113"/>
        <end position="146"/>
    </location>
</feature>
<dbReference type="InterPro" id="IPR027417">
    <property type="entry name" value="P-loop_NTPase"/>
</dbReference>
<sequence length="618" mass="71832">MKMGTIDQKLNDYIWKHIGLLEAVFSEKIYQILLRFKEKEDKKSFSDTLEAVVEVDIALLEKLEVIVQNNEEGKALELDKLYYNIARDYFNNGKYDEAIEYSQKAIDLNPNNSQFYTGLGASYVRKKEYDKGIGCCQKAIELNSKDNNAYNNLGVAYIQKNEYHKGIEYYQKSLKIDLNNSTINNLNSLMNHLNKAFFLDKKISNLNLFIEKIRIQNFKQYQNFSIDFSKKINIIIGQNSIGKTTLLQAITLGLLKEDSLDVKQVEYDTCISKGEEKSELIIFHNDEEKKVEILKDKREIDKNYFIPFVLAYGSNFFTSKTNEVKEVAQGIVNGTIHRDFTSSIFVDYTSGFVNPIRLLEFLDLEKNEKVPTIQQTFIDTINIFLEGFKLVATDKNYYFQKDNQAAHLRLEDLSEGYRGNVLLITDMLIKILGVGYTPETIEGIVLIDEFDKHLHPRWQSKLVNQLTKTFPKIQFIMTTHNPMSLLGRQADEITILKELDGNIIAEKKQGTESIDISIVLLEYFNVKSTVSETMQEHINNFNRLKMKKELTAQEKKELEELEKYLGNTVASNLIYNRPYLKFLEFIRNHKEIDFDGYEKMDDTEMDELLKDFGEFLND</sequence>
<dbReference type="InterPro" id="IPR051396">
    <property type="entry name" value="Bact_Antivir_Def_Nuclease"/>
</dbReference>
<dbReference type="InterPro" id="IPR019734">
    <property type="entry name" value="TPR_rpt"/>
</dbReference>
<dbReference type="Pfam" id="PF13304">
    <property type="entry name" value="AAA_21"/>
    <property type="match status" value="1"/>
</dbReference>
<dbReference type="InterPro" id="IPR011990">
    <property type="entry name" value="TPR-like_helical_dom_sf"/>
</dbReference>
<dbReference type="EMBL" id="CACVAU010000002">
    <property type="protein sequence ID" value="CAA6800757.1"/>
    <property type="molecule type" value="Genomic_DNA"/>
</dbReference>
<dbReference type="GO" id="GO:0016887">
    <property type="term" value="F:ATP hydrolysis activity"/>
    <property type="evidence" value="ECO:0007669"/>
    <property type="project" value="InterPro"/>
</dbReference>
<dbReference type="PANTHER" id="PTHR43581:SF2">
    <property type="entry name" value="EXCINUCLEASE ATPASE SUBUNIT"/>
    <property type="match status" value="1"/>
</dbReference>